<keyword evidence="3" id="KW-1003">Cell membrane</keyword>
<sequence length="188" mass="20181">MTLARPRLARPRGFTLIELLVTVAVGVVLIGFAMPGMTAFMKNQRLMTAADSLNNAMTKARTVAAATNSYVTVAPVDGDWKNGWRVFNEHAAPDGTYTEGVDTLVTVYDALPAGVEATTASTGDNLYISFSPVGYSQTKDKAQMFMSVQLADDSTKSQRIVEVSLLGRSRVCNPVPDATYCALPTQAH</sequence>
<dbReference type="RefSeq" id="WP_130389432.1">
    <property type="nucleotide sequence ID" value="NZ_SGXM01000001.1"/>
</dbReference>
<feature type="transmembrane region" description="Helical" evidence="11">
    <location>
        <begin position="20"/>
        <end position="40"/>
    </location>
</feature>
<comment type="subcellular location">
    <subcellularLocation>
        <location evidence="1">Cell inner membrane</location>
        <topology evidence="1">Single-pass membrane protein</topology>
    </subcellularLocation>
</comment>
<keyword evidence="7 11" id="KW-1133">Transmembrane helix</keyword>
<evidence type="ECO:0000256" key="1">
    <source>
        <dbReference type="ARBA" id="ARBA00004377"/>
    </source>
</evidence>
<dbReference type="AlphaFoldDB" id="A0A4Q7S7M6"/>
<dbReference type="Pfam" id="PF07963">
    <property type="entry name" value="N_methyl"/>
    <property type="match status" value="1"/>
</dbReference>
<gene>
    <name evidence="13" type="ORF">EV147_0381</name>
</gene>
<dbReference type="GO" id="GO:0005886">
    <property type="term" value="C:plasma membrane"/>
    <property type="evidence" value="ECO:0007669"/>
    <property type="project" value="UniProtKB-SubCell"/>
</dbReference>
<dbReference type="EMBL" id="SGXM01000001">
    <property type="protein sequence ID" value="RZT41392.1"/>
    <property type="molecule type" value="Genomic_DNA"/>
</dbReference>
<evidence type="ECO:0000256" key="6">
    <source>
        <dbReference type="ARBA" id="ARBA00022692"/>
    </source>
</evidence>
<evidence type="ECO:0000256" key="10">
    <source>
        <dbReference type="ARBA" id="ARBA00030775"/>
    </source>
</evidence>
<dbReference type="InterPro" id="IPR045584">
    <property type="entry name" value="Pilin-like"/>
</dbReference>
<evidence type="ECO:0000256" key="5">
    <source>
        <dbReference type="ARBA" id="ARBA00022519"/>
    </source>
</evidence>
<evidence type="ECO:0000259" key="12">
    <source>
        <dbReference type="Pfam" id="PF12019"/>
    </source>
</evidence>
<organism evidence="13 14">
    <name type="scientific">Cupriavidus agavae</name>
    <dbReference type="NCBI Taxonomy" id="1001822"/>
    <lineage>
        <taxon>Bacteria</taxon>
        <taxon>Pseudomonadati</taxon>
        <taxon>Pseudomonadota</taxon>
        <taxon>Betaproteobacteria</taxon>
        <taxon>Burkholderiales</taxon>
        <taxon>Burkholderiaceae</taxon>
        <taxon>Cupriavidus</taxon>
    </lineage>
</organism>
<dbReference type="PROSITE" id="PS00409">
    <property type="entry name" value="PROKAR_NTER_METHYL"/>
    <property type="match status" value="1"/>
</dbReference>
<evidence type="ECO:0000256" key="9">
    <source>
        <dbReference type="ARBA" id="ARBA00025772"/>
    </source>
</evidence>
<accession>A0A4Q7S7M6</accession>
<dbReference type="InterPro" id="IPR012902">
    <property type="entry name" value="N_methyl_site"/>
</dbReference>
<dbReference type="Proteomes" id="UP000291078">
    <property type="component" value="Unassembled WGS sequence"/>
</dbReference>
<name>A0A4Q7S7M6_9BURK</name>
<evidence type="ECO:0000256" key="8">
    <source>
        <dbReference type="ARBA" id="ARBA00023136"/>
    </source>
</evidence>
<evidence type="ECO:0000313" key="13">
    <source>
        <dbReference type="EMBL" id="RZT41392.1"/>
    </source>
</evidence>
<dbReference type="GO" id="GO:0015628">
    <property type="term" value="P:protein secretion by the type II secretion system"/>
    <property type="evidence" value="ECO:0007669"/>
    <property type="project" value="InterPro"/>
</dbReference>
<keyword evidence="5" id="KW-0997">Cell inner membrane</keyword>
<keyword evidence="6 11" id="KW-0812">Transmembrane</keyword>
<dbReference type="SUPFAM" id="SSF54523">
    <property type="entry name" value="Pili subunits"/>
    <property type="match status" value="1"/>
</dbReference>
<dbReference type="OrthoDB" id="9180128at2"/>
<dbReference type="InterPro" id="IPR022346">
    <property type="entry name" value="T2SS_GspH"/>
</dbReference>
<evidence type="ECO:0000256" key="7">
    <source>
        <dbReference type="ARBA" id="ARBA00022989"/>
    </source>
</evidence>
<protein>
    <recommendedName>
        <fullName evidence="2">Type II secretion system protein H</fullName>
    </recommendedName>
    <alternativeName>
        <fullName evidence="10">General secretion pathway protein H</fullName>
    </alternativeName>
</protein>
<comment type="similarity">
    <text evidence="9">Belongs to the GSP H family.</text>
</comment>
<proteinExistence type="inferred from homology"/>
<evidence type="ECO:0000256" key="3">
    <source>
        <dbReference type="ARBA" id="ARBA00022475"/>
    </source>
</evidence>
<dbReference type="GO" id="GO:0015627">
    <property type="term" value="C:type II protein secretion system complex"/>
    <property type="evidence" value="ECO:0007669"/>
    <property type="project" value="InterPro"/>
</dbReference>
<keyword evidence="4" id="KW-0488">Methylation</keyword>
<evidence type="ECO:0000313" key="14">
    <source>
        <dbReference type="Proteomes" id="UP000291078"/>
    </source>
</evidence>
<dbReference type="NCBIfam" id="TIGR02532">
    <property type="entry name" value="IV_pilin_GFxxxE"/>
    <property type="match status" value="1"/>
</dbReference>
<reference evidence="13 14" key="1">
    <citation type="journal article" date="2015" name="Stand. Genomic Sci.">
        <title>Genomic Encyclopedia of Bacterial and Archaeal Type Strains, Phase III: the genomes of soil and plant-associated and newly described type strains.</title>
        <authorList>
            <person name="Whitman W.B."/>
            <person name="Woyke T."/>
            <person name="Klenk H.P."/>
            <person name="Zhou Y."/>
            <person name="Lilburn T.G."/>
            <person name="Beck B.J."/>
            <person name="De Vos P."/>
            <person name="Vandamme P."/>
            <person name="Eisen J.A."/>
            <person name="Garrity G."/>
            <person name="Hugenholtz P."/>
            <person name="Kyrpides N.C."/>
        </authorList>
    </citation>
    <scope>NUCLEOTIDE SEQUENCE [LARGE SCALE GENOMIC DNA]</scope>
    <source>
        <strain evidence="13 14">ASC-9842</strain>
    </source>
</reference>
<comment type="caution">
    <text evidence="13">The sequence shown here is derived from an EMBL/GenBank/DDBJ whole genome shotgun (WGS) entry which is preliminary data.</text>
</comment>
<dbReference type="Gene3D" id="3.55.40.10">
    <property type="entry name" value="minor pseudopilin epsh domain"/>
    <property type="match status" value="1"/>
</dbReference>
<evidence type="ECO:0000256" key="4">
    <source>
        <dbReference type="ARBA" id="ARBA00022481"/>
    </source>
</evidence>
<evidence type="ECO:0000256" key="2">
    <source>
        <dbReference type="ARBA" id="ARBA00021549"/>
    </source>
</evidence>
<keyword evidence="14" id="KW-1185">Reference proteome</keyword>
<keyword evidence="8 11" id="KW-0472">Membrane</keyword>
<dbReference type="Pfam" id="PF12019">
    <property type="entry name" value="GspH"/>
    <property type="match status" value="1"/>
</dbReference>
<feature type="domain" description="General secretion pathway GspH" evidence="12">
    <location>
        <begin position="49"/>
        <end position="167"/>
    </location>
</feature>
<evidence type="ECO:0000256" key="11">
    <source>
        <dbReference type="SAM" id="Phobius"/>
    </source>
</evidence>